<protein>
    <submittedName>
        <fullName evidence="1">Uncharacterized protein</fullName>
    </submittedName>
</protein>
<gene>
    <name evidence="1" type="ORF">BDK51DRAFT_48097</name>
</gene>
<dbReference type="EMBL" id="KZ999177">
    <property type="protein sequence ID" value="RKO85338.1"/>
    <property type="molecule type" value="Genomic_DNA"/>
</dbReference>
<accession>A0A4P9W3H4</accession>
<keyword evidence="2" id="KW-1185">Reference proteome</keyword>
<evidence type="ECO:0000313" key="2">
    <source>
        <dbReference type="Proteomes" id="UP000269721"/>
    </source>
</evidence>
<dbReference type="Proteomes" id="UP000269721">
    <property type="component" value="Unassembled WGS sequence"/>
</dbReference>
<organism evidence="1 2">
    <name type="scientific">Blyttiomyces helicus</name>
    <dbReference type="NCBI Taxonomy" id="388810"/>
    <lineage>
        <taxon>Eukaryota</taxon>
        <taxon>Fungi</taxon>
        <taxon>Fungi incertae sedis</taxon>
        <taxon>Chytridiomycota</taxon>
        <taxon>Chytridiomycota incertae sedis</taxon>
        <taxon>Chytridiomycetes</taxon>
        <taxon>Chytridiomycetes incertae sedis</taxon>
        <taxon>Blyttiomyces</taxon>
    </lineage>
</organism>
<dbReference type="AlphaFoldDB" id="A0A4P9W3H4"/>
<evidence type="ECO:0000313" key="1">
    <source>
        <dbReference type="EMBL" id="RKO85338.1"/>
    </source>
</evidence>
<reference evidence="2" key="1">
    <citation type="journal article" date="2018" name="Nat. Microbiol.">
        <title>Leveraging single-cell genomics to expand the fungal tree of life.</title>
        <authorList>
            <person name="Ahrendt S.R."/>
            <person name="Quandt C.A."/>
            <person name="Ciobanu D."/>
            <person name="Clum A."/>
            <person name="Salamov A."/>
            <person name="Andreopoulos B."/>
            <person name="Cheng J.F."/>
            <person name="Woyke T."/>
            <person name="Pelin A."/>
            <person name="Henrissat B."/>
            <person name="Reynolds N.K."/>
            <person name="Benny G.L."/>
            <person name="Smith M.E."/>
            <person name="James T.Y."/>
            <person name="Grigoriev I.V."/>
        </authorList>
    </citation>
    <scope>NUCLEOTIDE SEQUENCE [LARGE SCALE GENOMIC DNA]</scope>
</reference>
<name>A0A4P9W3H4_9FUNG</name>
<sequence>MRGRHYSLLALLAFLIYIGKWVYCMAIIGNAFLTWHIHDINFLGTHGDGFDMHGKNLDKLPILDTQVNELVELFMEERAKKVDGTEDVVRLNLLSELEKKRRDTLEALKWGPELPQGMELKVPPVVHQ</sequence>
<proteinExistence type="predicted"/>
<feature type="non-terminal residue" evidence="1">
    <location>
        <position position="128"/>
    </location>
</feature>